<dbReference type="EMBL" id="JACIJB010000001">
    <property type="protein sequence ID" value="MBB5659988.1"/>
    <property type="molecule type" value="Genomic_DNA"/>
</dbReference>
<comment type="caution">
    <text evidence="2">The sequence shown here is derived from an EMBL/GenBank/DDBJ whole genome shotgun (WGS) entry which is preliminary data.</text>
</comment>
<sequence length="219" mass="23702">MRDIPEEMAARIESGAATLCHAWRVTRADGVALGFTDHDQVLAVDGTPCSPIEGFEAGAREGEAGFEPGSLTLAGHLGEGDDALTEAAIGAGLFDRARVELWRVDWMRPDLKVRLWVGRIRALKREGGRLTVELEGPLAALDRQIGRTYGRLCEARLGDGRCGVDLEAHPGARCDKRWETCVGTFGNGVNFRGFPDTPGDDFIAAHPVDGGRHDGRSRR</sequence>
<protein>
    <recommendedName>
        <fullName evidence="1">Bacteriophage phiJL001 Gp84 C-terminal domain-containing protein</fullName>
    </recommendedName>
</protein>
<dbReference type="RefSeq" id="WP_123286056.1">
    <property type="nucleotide sequence ID" value="NZ_JACIJB010000001.1"/>
</dbReference>
<reference evidence="2 3" key="1">
    <citation type="submission" date="2020-08" db="EMBL/GenBank/DDBJ databases">
        <title>Genomic Encyclopedia of Type Strains, Phase IV (KMG-IV): sequencing the most valuable type-strain genomes for metagenomic binning, comparative biology and taxonomic classification.</title>
        <authorList>
            <person name="Goeker M."/>
        </authorList>
    </citation>
    <scope>NUCLEOTIDE SEQUENCE [LARGE SCALE GENOMIC DNA]</scope>
    <source>
        <strain evidence="2 3">DSM 24448</strain>
    </source>
</reference>
<evidence type="ECO:0000259" key="1">
    <source>
        <dbReference type="Pfam" id="PF09356"/>
    </source>
</evidence>
<accession>A0A7W9A216</accession>
<proteinExistence type="predicted"/>
<evidence type="ECO:0000313" key="3">
    <source>
        <dbReference type="Proteomes" id="UP000548978"/>
    </source>
</evidence>
<name>A0A7W9A216_9CAUL</name>
<gene>
    <name evidence="2" type="ORF">FHS65_000706</name>
</gene>
<feature type="domain" description="Bacteriophage phiJL001 Gp84 C-terminal" evidence="1">
    <location>
        <begin position="173"/>
        <end position="201"/>
    </location>
</feature>
<dbReference type="InterPro" id="IPR011928">
    <property type="entry name" value="Phage_phiJL001_Gp84"/>
</dbReference>
<evidence type="ECO:0000313" key="2">
    <source>
        <dbReference type="EMBL" id="MBB5659988.1"/>
    </source>
</evidence>
<dbReference type="OrthoDB" id="1633386at2"/>
<dbReference type="InterPro" id="IPR018964">
    <property type="entry name" value="Phage_phiJL001_Gp84_C"/>
</dbReference>
<dbReference type="Pfam" id="PF09356">
    <property type="entry name" value="Phage_BR0599"/>
    <property type="match status" value="1"/>
</dbReference>
<keyword evidence="3" id="KW-1185">Reference proteome</keyword>
<organism evidence="2 3">
    <name type="scientific">Brevundimonas halotolerans</name>
    <dbReference type="NCBI Taxonomy" id="69670"/>
    <lineage>
        <taxon>Bacteria</taxon>
        <taxon>Pseudomonadati</taxon>
        <taxon>Pseudomonadota</taxon>
        <taxon>Alphaproteobacteria</taxon>
        <taxon>Caulobacterales</taxon>
        <taxon>Caulobacteraceae</taxon>
        <taxon>Brevundimonas</taxon>
    </lineage>
</organism>
<dbReference type="Pfam" id="PF09931">
    <property type="entry name" value="Phage_phiJL001_Gp84_N"/>
    <property type="match status" value="1"/>
</dbReference>
<dbReference type="NCBIfam" id="TIGR02218">
    <property type="entry name" value="phg_TIGR02218"/>
    <property type="match status" value="1"/>
</dbReference>
<dbReference type="AlphaFoldDB" id="A0A7W9A216"/>
<dbReference type="Proteomes" id="UP000548978">
    <property type="component" value="Unassembled WGS sequence"/>
</dbReference>